<dbReference type="PANTHER" id="PTHR21087">
    <property type="entry name" value="SHIKIMATE KINASE"/>
    <property type="match status" value="1"/>
</dbReference>
<feature type="binding site" evidence="7">
    <location>
        <begin position="12"/>
        <end position="17"/>
    </location>
    <ligand>
        <name>ATP</name>
        <dbReference type="ChEBI" id="CHEBI:30616"/>
    </ligand>
</feature>
<dbReference type="SUPFAM" id="SSF52540">
    <property type="entry name" value="P-loop containing nucleoside triphosphate hydrolases"/>
    <property type="match status" value="1"/>
</dbReference>
<keyword evidence="5 7" id="KW-0067">ATP-binding</keyword>
<keyword evidence="9" id="KW-1185">Reference proteome</keyword>
<comment type="similarity">
    <text evidence="7">Belongs to the shikimate kinase family.</text>
</comment>
<keyword evidence="1 7" id="KW-0028">Amino-acid biosynthesis</keyword>
<feature type="binding site" evidence="7">
    <location>
        <position position="139"/>
    </location>
    <ligand>
        <name>substrate</name>
    </ligand>
</feature>
<comment type="subunit">
    <text evidence="7">Monomer.</text>
</comment>
<dbReference type="STRING" id="1075417.SAMN05421823_10895"/>
<evidence type="ECO:0000256" key="5">
    <source>
        <dbReference type="ARBA" id="ARBA00022840"/>
    </source>
</evidence>
<evidence type="ECO:0000256" key="6">
    <source>
        <dbReference type="ARBA" id="ARBA00023141"/>
    </source>
</evidence>
<organism evidence="8 9">
    <name type="scientific">Catalinimonas alkaloidigena</name>
    <dbReference type="NCBI Taxonomy" id="1075417"/>
    <lineage>
        <taxon>Bacteria</taxon>
        <taxon>Pseudomonadati</taxon>
        <taxon>Bacteroidota</taxon>
        <taxon>Cytophagia</taxon>
        <taxon>Cytophagales</taxon>
        <taxon>Catalimonadaceae</taxon>
        <taxon>Catalinimonas</taxon>
    </lineage>
</organism>
<dbReference type="InterPro" id="IPR027417">
    <property type="entry name" value="P-loop_NTPase"/>
</dbReference>
<dbReference type="AlphaFoldDB" id="A0A1G9MUX3"/>
<dbReference type="GO" id="GO:0004765">
    <property type="term" value="F:shikimate kinase activity"/>
    <property type="evidence" value="ECO:0007669"/>
    <property type="project" value="UniProtKB-UniRule"/>
</dbReference>
<feature type="binding site" evidence="7">
    <location>
        <position position="34"/>
    </location>
    <ligand>
        <name>substrate</name>
    </ligand>
</feature>
<comment type="caution">
    <text evidence="7">Lacks conserved residue(s) required for the propagation of feature annotation.</text>
</comment>
<dbReference type="EC" id="2.7.1.71" evidence="7"/>
<dbReference type="InterPro" id="IPR000623">
    <property type="entry name" value="Shikimate_kinase/TSH1"/>
</dbReference>
<dbReference type="GO" id="GO:0005524">
    <property type="term" value="F:ATP binding"/>
    <property type="evidence" value="ECO:0007669"/>
    <property type="project" value="UniProtKB-UniRule"/>
</dbReference>
<dbReference type="HAMAP" id="MF_00109">
    <property type="entry name" value="Shikimate_kinase"/>
    <property type="match status" value="1"/>
</dbReference>
<feature type="binding site" evidence="7">
    <location>
        <position position="58"/>
    </location>
    <ligand>
        <name>substrate</name>
    </ligand>
</feature>
<comment type="subcellular location">
    <subcellularLocation>
        <location evidence="7">Cytoplasm</location>
    </subcellularLocation>
</comment>
<gene>
    <name evidence="7" type="primary">aroK</name>
    <name evidence="8" type="ORF">SAMN05421823_10895</name>
</gene>
<protein>
    <recommendedName>
        <fullName evidence="7">Shikimate kinase</fullName>
        <shortName evidence="7">SK</shortName>
        <ecNumber evidence="7">2.7.1.71</ecNumber>
    </recommendedName>
</protein>
<dbReference type="GO" id="GO:0009073">
    <property type="term" value="P:aromatic amino acid family biosynthetic process"/>
    <property type="evidence" value="ECO:0007669"/>
    <property type="project" value="UniProtKB-KW"/>
</dbReference>
<keyword evidence="7" id="KW-0963">Cytoplasm</keyword>
<keyword evidence="7" id="KW-0479">Metal-binding</keyword>
<evidence type="ECO:0000256" key="4">
    <source>
        <dbReference type="ARBA" id="ARBA00022777"/>
    </source>
</evidence>
<reference evidence="8 9" key="1">
    <citation type="submission" date="2016-10" db="EMBL/GenBank/DDBJ databases">
        <authorList>
            <person name="de Groot N.N."/>
        </authorList>
    </citation>
    <scope>NUCLEOTIDE SEQUENCE [LARGE SCALE GENOMIC DNA]</scope>
    <source>
        <strain evidence="8 9">DSM 25186</strain>
    </source>
</reference>
<dbReference type="PANTHER" id="PTHR21087:SF16">
    <property type="entry name" value="SHIKIMATE KINASE 1, CHLOROPLASTIC"/>
    <property type="match status" value="1"/>
</dbReference>
<dbReference type="Gene3D" id="3.40.50.300">
    <property type="entry name" value="P-loop containing nucleotide triphosphate hydrolases"/>
    <property type="match status" value="1"/>
</dbReference>
<keyword evidence="2 7" id="KW-0808">Transferase</keyword>
<evidence type="ECO:0000256" key="3">
    <source>
        <dbReference type="ARBA" id="ARBA00022741"/>
    </source>
</evidence>
<feature type="binding site" evidence="7">
    <location>
        <position position="16"/>
    </location>
    <ligand>
        <name>Mg(2+)</name>
        <dbReference type="ChEBI" id="CHEBI:18420"/>
    </ligand>
</feature>
<dbReference type="Pfam" id="PF01202">
    <property type="entry name" value="SKI"/>
    <property type="match status" value="1"/>
</dbReference>
<feature type="binding site" evidence="7">
    <location>
        <position position="80"/>
    </location>
    <ligand>
        <name>substrate</name>
    </ligand>
</feature>
<dbReference type="Proteomes" id="UP000198510">
    <property type="component" value="Unassembled WGS sequence"/>
</dbReference>
<comment type="pathway">
    <text evidence="7">Metabolic intermediate biosynthesis; chorismate biosynthesis; chorismate from D-erythrose 4-phosphate and phosphoenolpyruvate: step 5/7.</text>
</comment>
<dbReference type="UniPathway" id="UPA00053">
    <property type="reaction ID" value="UER00088"/>
</dbReference>
<evidence type="ECO:0000256" key="1">
    <source>
        <dbReference type="ARBA" id="ARBA00022605"/>
    </source>
</evidence>
<dbReference type="CDD" id="cd00464">
    <property type="entry name" value="SK"/>
    <property type="match status" value="1"/>
</dbReference>
<evidence type="ECO:0000256" key="7">
    <source>
        <dbReference type="HAMAP-Rule" id="MF_00109"/>
    </source>
</evidence>
<comment type="function">
    <text evidence="7">Catalyzes the specific phosphorylation of the 3-hydroxyl group of shikimic acid using ATP as a cosubstrate.</text>
</comment>
<comment type="catalytic activity">
    <reaction evidence="7">
        <text>shikimate + ATP = 3-phosphoshikimate + ADP + H(+)</text>
        <dbReference type="Rhea" id="RHEA:13121"/>
        <dbReference type="ChEBI" id="CHEBI:15378"/>
        <dbReference type="ChEBI" id="CHEBI:30616"/>
        <dbReference type="ChEBI" id="CHEBI:36208"/>
        <dbReference type="ChEBI" id="CHEBI:145989"/>
        <dbReference type="ChEBI" id="CHEBI:456216"/>
        <dbReference type="EC" id="2.7.1.71"/>
    </reaction>
</comment>
<dbReference type="InterPro" id="IPR031322">
    <property type="entry name" value="Shikimate/glucono_kinase"/>
</dbReference>
<sequence>MTETIFLIGMPGCGKSTLGRALAAALDYTFVDLDAQIEADEGRTIRDIFAQDGEVIFREIEARTLRKVAAQPHTIVATGGGTPCFHDNLAVIHAQGISLFLDTSLSTILARMEAAERAVRPLLAQEDLKAKLEELYTRRISYYAQADLRIPEADSDVSSVLQKLQERA</sequence>
<dbReference type="EMBL" id="FNFO01000008">
    <property type="protein sequence ID" value="SDL78038.1"/>
    <property type="molecule type" value="Genomic_DNA"/>
</dbReference>
<name>A0A1G9MUX3_9BACT</name>
<feature type="binding site" evidence="7">
    <location>
        <position position="120"/>
    </location>
    <ligand>
        <name>ATP</name>
        <dbReference type="ChEBI" id="CHEBI:30616"/>
    </ligand>
</feature>
<dbReference type="GO" id="GO:0009423">
    <property type="term" value="P:chorismate biosynthetic process"/>
    <property type="evidence" value="ECO:0007669"/>
    <property type="project" value="UniProtKB-UniRule"/>
</dbReference>
<comment type="cofactor">
    <cofactor evidence="7">
        <name>Mg(2+)</name>
        <dbReference type="ChEBI" id="CHEBI:18420"/>
    </cofactor>
    <text evidence="7">Binds 1 Mg(2+) ion per subunit.</text>
</comment>
<dbReference type="GO" id="GO:0008652">
    <property type="term" value="P:amino acid biosynthetic process"/>
    <property type="evidence" value="ECO:0007669"/>
    <property type="project" value="UniProtKB-KW"/>
</dbReference>
<proteinExistence type="inferred from homology"/>
<dbReference type="PRINTS" id="PR01100">
    <property type="entry name" value="SHIKIMTKNASE"/>
</dbReference>
<dbReference type="GO" id="GO:0000287">
    <property type="term" value="F:magnesium ion binding"/>
    <property type="evidence" value="ECO:0007669"/>
    <property type="project" value="UniProtKB-UniRule"/>
</dbReference>
<dbReference type="RefSeq" id="WP_245706112.1">
    <property type="nucleotide sequence ID" value="NZ_FNFO01000008.1"/>
</dbReference>
<accession>A0A1G9MUX3</accession>
<evidence type="ECO:0000313" key="9">
    <source>
        <dbReference type="Proteomes" id="UP000198510"/>
    </source>
</evidence>
<keyword evidence="7" id="KW-0460">Magnesium</keyword>
<keyword evidence="4 7" id="KW-0418">Kinase</keyword>
<keyword evidence="6 7" id="KW-0057">Aromatic amino acid biosynthesis</keyword>
<evidence type="ECO:0000256" key="2">
    <source>
        <dbReference type="ARBA" id="ARBA00022679"/>
    </source>
</evidence>
<evidence type="ECO:0000313" key="8">
    <source>
        <dbReference type="EMBL" id="SDL78038.1"/>
    </source>
</evidence>
<keyword evidence="3 7" id="KW-0547">Nucleotide-binding</keyword>
<dbReference type="GO" id="GO:0005829">
    <property type="term" value="C:cytosol"/>
    <property type="evidence" value="ECO:0007669"/>
    <property type="project" value="TreeGrafter"/>
</dbReference>